<name>A0A1P8UV45_9RHOB</name>
<accession>A0A1P8UV45</accession>
<dbReference type="PIRSF" id="PIRSF000887">
    <property type="entry name" value="Pesterase_MJ0037"/>
    <property type="match status" value="1"/>
</dbReference>
<dbReference type="NCBIfam" id="TIGR04123">
    <property type="entry name" value="P_estr_lig_assc"/>
    <property type="match status" value="1"/>
</dbReference>
<sequence>MSIYRKDERAGSEQMTGLAFGFRRAELVALGSGGLYWPEQALLVVSDLHFGKSARLSAVGGAALPPYETRETLLRLEADLVATGARRVICLGDSFDAEGIAEALPEEERLWIARLMAGRDWVWIEGNHDPGPVDLGGTHRAEMVLGALVFRHIAVPGAEGEVSGHYHPKARLRLRGRSLSRPCFLVDHARLILPAYGAYTGGLRSDHAALRALMAPEARAILTGPQPVAIPMPRG</sequence>
<dbReference type="GO" id="GO:0016787">
    <property type="term" value="F:hydrolase activity"/>
    <property type="evidence" value="ECO:0007669"/>
    <property type="project" value="InterPro"/>
</dbReference>
<reference evidence="2 3" key="1">
    <citation type="submission" date="2016-04" db="EMBL/GenBank/DDBJ databases">
        <title>Deep-sea bacteria in the southern Pacific.</title>
        <authorList>
            <person name="Tang K."/>
        </authorList>
    </citation>
    <scope>NUCLEOTIDE SEQUENCE [LARGE SCALE GENOMIC DNA]</scope>
    <source>
        <strain evidence="2 3">JLT2014</strain>
    </source>
</reference>
<dbReference type="KEGG" id="paby:Ga0080574_TMP2914"/>
<dbReference type="STRING" id="1250539.Ga0080574_TMP2914"/>
<proteinExistence type="predicted"/>
<evidence type="ECO:0000313" key="2">
    <source>
        <dbReference type="EMBL" id="APZ53248.1"/>
    </source>
</evidence>
<evidence type="ECO:0000313" key="3">
    <source>
        <dbReference type="Proteomes" id="UP000187059"/>
    </source>
</evidence>
<feature type="domain" description="Calcineurin-like phosphoesterase" evidence="1">
    <location>
        <begin position="42"/>
        <end position="135"/>
    </location>
</feature>
<dbReference type="SUPFAM" id="SSF56300">
    <property type="entry name" value="Metallo-dependent phosphatases"/>
    <property type="match status" value="1"/>
</dbReference>
<dbReference type="AlphaFoldDB" id="A0A1P8UV45"/>
<gene>
    <name evidence="2" type="ORF">Ga0080574_TMP2914</name>
</gene>
<dbReference type="PANTHER" id="PTHR39323:SF1">
    <property type="entry name" value="BLR1149 PROTEIN"/>
    <property type="match status" value="1"/>
</dbReference>
<dbReference type="InterPro" id="IPR024173">
    <property type="entry name" value="Pesterase_MJ0037-like"/>
</dbReference>
<keyword evidence="3" id="KW-1185">Reference proteome</keyword>
<dbReference type="PANTHER" id="PTHR39323">
    <property type="entry name" value="BLR1149 PROTEIN"/>
    <property type="match status" value="1"/>
</dbReference>
<dbReference type="EMBL" id="CP015093">
    <property type="protein sequence ID" value="APZ53248.1"/>
    <property type="molecule type" value="Genomic_DNA"/>
</dbReference>
<evidence type="ECO:0000259" key="1">
    <source>
        <dbReference type="Pfam" id="PF00149"/>
    </source>
</evidence>
<organism evidence="2 3">
    <name type="scientific">Salipiger abyssi</name>
    <dbReference type="NCBI Taxonomy" id="1250539"/>
    <lineage>
        <taxon>Bacteria</taxon>
        <taxon>Pseudomonadati</taxon>
        <taxon>Pseudomonadota</taxon>
        <taxon>Alphaproteobacteria</taxon>
        <taxon>Rhodobacterales</taxon>
        <taxon>Roseobacteraceae</taxon>
        <taxon>Salipiger</taxon>
    </lineage>
</organism>
<dbReference type="InterPro" id="IPR029052">
    <property type="entry name" value="Metallo-depent_PP-like"/>
</dbReference>
<dbReference type="Proteomes" id="UP000187059">
    <property type="component" value="Chromosome"/>
</dbReference>
<dbReference type="InterPro" id="IPR004843">
    <property type="entry name" value="Calcineurin-like_PHP"/>
</dbReference>
<protein>
    <submittedName>
        <fullName evidence="2">Putative phosphoesterase</fullName>
    </submittedName>
</protein>
<dbReference type="Gene3D" id="3.60.21.10">
    <property type="match status" value="1"/>
</dbReference>
<dbReference type="Pfam" id="PF00149">
    <property type="entry name" value="Metallophos"/>
    <property type="match status" value="1"/>
</dbReference>
<dbReference type="InterPro" id="IPR026336">
    <property type="entry name" value="PdeM-like"/>
</dbReference>